<gene>
    <name evidence="1" type="ORF">KDK92_10395</name>
</gene>
<sequence length="65" mass="7794">MRFSKKCIILNNEPNNGDKLIYTQYSNTVLLVKKFLYECIENNSDIPEEEQDLINYMYKEKILID</sequence>
<proteinExistence type="predicted"/>
<evidence type="ECO:0000313" key="2">
    <source>
        <dbReference type="Proteomes" id="UP001056429"/>
    </source>
</evidence>
<comment type="caution">
    <text evidence="1">The sequence shown here is derived from an EMBL/GenBank/DDBJ whole genome shotgun (WGS) entry which is preliminary data.</text>
</comment>
<dbReference type="Proteomes" id="UP001056429">
    <property type="component" value="Unassembled WGS sequence"/>
</dbReference>
<protein>
    <submittedName>
        <fullName evidence="1">Uncharacterized protein</fullName>
    </submittedName>
</protein>
<organism evidence="1 2">
    <name type="scientific">Oceanirhabdus seepicola</name>
    <dbReference type="NCBI Taxonomy" id="2828781"/>
    <lineage>
        <taxon>Bacteria</taxon>
        <taxon>Bacillati</taxon>
        <taxon>Bacillota</taxon>
        <taxon>Clostridia</taxon>
        <taxon>Eubacteriales</taxon>
        <taxon>Clostridiaceae</taxon>
        <taxon>Oceanirhabdus</taxon>
    </lineage>
</organism>
<dbReference type="EMBL" id="JAGSOJ010000002">
    <property type="protein sequence ID" value="MCM1990142.1"/>
    <property type="molecule type" value="Genomic_DNA"/>
</dbReference>
<evidence type="ECO:0000313" key="1">
    <source>
        <dbReference type="EMBL" id="MCM1990142.1"/>
    </source>
</evidence>
<dbReference type="AlphaFoldDB" id="A0A9J6P1S4"/>
<accession>A0A9J6P1S4</accession>
<reference evidence="1" key="2">
    <citation type="submission" date="2021-04" db="EMBL/GenBank/DDBJ databases">
        <authorList>
            <person name="Dong X."/>
        </authorList>
    </citation>
    <scope>NUCLEOTIDE SEQUENCE</scope>
    <source>
        <strain evidence="1">ZWT</strain>
    </source>
</reference>
<reference evidence="1" key="1">
    <citation type="journal article" date="2021" name="mSystems">
        <title>Bacteria and Archaea Synergistically Convert Glycine Betaine to Biogenic Methane in the Formosa Cold Seep of the South China Sea.</title>
        <authorList>
            <person name="Li L."/>
            <person name="Zhang W."/>
            <person name="Zhang S."/>
            <person name="Song L."/>
            <person name="Sun Q."/>
            <person name="Zhang H."/>
            <person name="Xiang H."/>
            <person name="Dong X."/>
        </authorList>
    </citation>
    <scope>NUCLEOTIDE SEQUENCE</scope>
    <source>
        <strain evidence="1">ZWT</strain>
    </source>
</reference>
<name>A0A9J6P1S4_9CLOT</name>
<dbReference type="RefSeq" id="WP_250859184.1">
    <property type="nucleotide sequence ID" value="NZ_JAGSOJ010000002.1"/>
</dbReference>
<keyword evidence="2" id="KW-1185">Reference proteome</keyword>